<evidence type="ECO:0000256" key="2">
    <source>
        <dbReference type="ARBA" id="ARBA00022448"/>
    </source>
</evidence>
<dbReference type="RefSeq" id="WP_074717182.1">
    <property type="nucleotide sequence ID" value="NZ_FNPG01000013.1"/>
</dbReference>
<evidence type="ECO:0000256" key="9">
    <source>
        <dbReference type="SAM" id="Phobius"/>
    </source>
</evidence>
<keyword evidence="6 9" id="KW-1133">Transmembrane helix</keyword>
<dbReference type="InterPro" id="IPR052180">
    <property type="entry name" value="NhaC_Na-H+_Antiporter"/>
</dbReference>
<feature type="transmembrane region" description="Helical" evidence="9">
    <location>
        <begin position="161"/>
        <end position="177"/>
    </location>
</feature>
<dbReference type="Pfam" id="PF03553">
    <property type="entry name" value="Na_H_antiporter"/>
    <property type="match status" value="2"/>
</dbReference>
<evidence type="ECO:0000313" key="11">
    <source>
        <dbReference type="EMBL" id="SDY31707.1"/>
    </source>
</evidence>
<evidence type="ECO:0000256" key="7">
    <source>
        <dbReference type="ARBA" id="ARBA00023136"/>
    </source>
</evidence>
<dbReference type="STRING" id="1122142.SAMN02910414_01266"/>
<dbReference type="InterPro" id="IPR018461">
    <property type="entry name" value="Na/H_Antiport_NhaC-like_C"/>
</dbReference>
<evidence type="ECO:0000256" key="6">
    <source>
        <dbReference type="ARBA" id="ARBA00022989"/>
    </source>
</evidence>
<keyword evidence="3" id="KW-0050">Antiport</keyword>
<feature type="transmembrane region" description="Helical" evidence="9">
    <location>
        <begin position="292"/>
        <end position="312"/>
    </location>
</feature>
<dbReference type="AlphaFoldDB" id="A0A1H3IVV9"/>
<evidence type="ECO:0000256" key="5">
    <source>
        <dbReference type="ARBA" id="ARBA00022692"/>
    </source>
</evidence>
<sequence>MDCKIKKKANLWALLPIVVFLVLYLGNGIYFEYINPIKGQMGFYVVSVVLAFSVALAVAFAKNKKYTFEEKIHICALGIADDNIVTMLFIFILAGAFSGIASGAGGATSTANMLLNIIPHNFEVPGLFLIACLISMAMGTSVGSITVLVPIAVGIASNGSLSLPLCVGAVVGGSMFGDNLSFISDTTIAATKTQGVAMKDKFRTNIKISLPAAVITFIILVAYSLMNKSSLIGTFNFNIWQALPYFVVLLLSVVGMNVFLVLSIGIVLFGFIGVLTGKLSYVTSLSSIGNGISGMFETMIVTILVASVTALIRNNGGFQAILELIKKRAKSKTGGMFGITFLTAFMDIATANNTVAIVVAAPIAKEIGDEYGVESSKVASLLDVSSCIMQGIIPYGAQLLVASSISKVSSFRFVPYLIYPFVLAFFVMISIITDGKKEQNYITNVDKTSLLKASLNDTKVNKTSITE</sequence>
<comment type="subcellular location">
    <subcellularLocation>
        <location evidence="1">Cell membrane</location>
        <topology evidence="1">Multi-pass membrane protein</topology>
    </subcellularLocation>
</comment>
<comment type="similarity">
    <text evidence="8">Belongs to the NhaC Na(+)/H(+) (TC 2.A.35) antiporter family.</text>
</comment>
<protein>
    <submittedName>
        <fullName evidence="11">Na+/H+ antiporter NhaC</fullName>
    </submittedName>
</protein>
<keyword evidence="12" id="KW-1185">Reference proteome</keyword>
<name>A0A1H3IVV9_9FIRM</name>
<accession>A0A1H3IVV9</accession>
<dbReference type="GO" id="GO:0005886">
    <property type="term" value="C:plasma membrane"/>
    <property type="evidence" value="ECO:0007669"/>
    <property type="project" value="UniProtKB-SubCell"/>
</dbReference>
<feature type="transmembrane region" description="Helical" evidence="9">
    <location>
        <begin position="12"/>
        <end position="31"/>
    </location>
</feature>
<keyword evidence="2" id="KW-0813">Transport</keyword>
<reference evidence="11 12" key="1">
    <citation type="submission" date="2016-10" db="EMBL/GenBank/DDBJ databases">
        <authorList>
            <person name="de Groot N.N."/>
        </authorList>
    </citation>
    <scope>NUCLEOTIDE SEQUENCE [LARGE SCALE GENOMIC DNA]</scope>
    <source>
        <strain evidence="11 12">DSM 14045</strain>
    </source>
</reference>
<dbReference type="EMBL" id="FNPG01000013">
    <property type="protein sequence ID" value="SDY31707.1"/>
    <property type="molecule type" value="Genomic_DNA"/>
</dbReference>
<organism evidence="11 12">
    <name type="scientific">Lachnobacterium bovis DSM 14045</name>
    <dbReference type="NCBI Taxonomy" id="1122142"/>
    <lineage>
        <taxon>Bacteria</taxon>
        <taxon>Bacillati</taxon>
        <taxon>Bacillota</taxon>
        <taxon>Clostridia</taxon>
        <taxon>Lachnospirales</taxon>
        <taxon>Lachnospiraceae</taxon>
        <taxon>Lachnobacterium</taxon>
    </lineage>
</organism>
<feature type="transmembrane region" description="Helical" evidence="9">
    <location>
        <begin position="208"/>
        <end position="226"/>
    </location>
</feature>
<feature type="transmembrane region" description="Helical" evidence="9">
    <location>
        <begin position="127"/>
        <end position="149"/>
    </location>
</feature>
<evidence type="ECO:0000256" key="8">
    <source>
        <dbReference type="ARBA" id="ARBA00038435"/>
    </source>
</evidence>
<dbReference type="OrthoDB" id="9790605at2"/>
<dbReference type="Proteomes" id="UP000183918">
    <property type="component" value="Unassembled WGS sequence"/>
</dbReference>
<dbReference type="GO" id="GO:0015297">
    <property type="term" value="F:antiporter activity"/>
    <property type="evidence" value="ECO:0007669"/>
    <property type="project" value="UniProtKB-KW"/>
</dbReference>
<keyword evidence="7 9" id="KW-0472">Membrane</keyword>
<evidence type="ECO:0000259" key="10">
    <source>
        <dbReference type="Pfam" id="PF03553"/>
    </source>
</evidence>
<dbReference type="PANTHER" id="PTHR33451:SF5">
    <property type="entry name" value="NA+_H+ ANTIPORTER"/>
    <property type="match status" value="1"/>
</dbReference>
<evidence type="ECO:0000256" key="4">
    <source>
        <dbReference type="ARBA" id="ARBA00022475"/>
    </source>
</evidence>
<evidence type="ECO:0000313" key="12">
    <source>
        <dbReference type="Proteomes" id="UP000183918"/>
    </source>
</evidence>
<keyword evidence="5 9" id="KW-0812">Transmembrane</keyword>
<feature type="domain" description="Na+/H+ antiporter NhaC-like C-terminal" evidence="10">
    <location>
        <begin position="243"/>
        <end position="432"/>
    </location>
</feature>
<evidence type="ECO:0000256" key="1">
    <source>
        <dbReference type="ARBA" id="ARBA00004651"/>
    </source>
</evidence>
<feature type="transmembrane region" description="Helical" evidence="9">
    <location>
        <begin position="43"/>
        <end position="63"/>
    </location>
</feature>
<gene>
    <name evidence="11" type="ORF">SAMN02910414_01266</name>
</gene>
<feature type="transmembrane region" description="Helical" evidence="9">
    <location>
        <begin position="413"/>
        <end position="432"/>
    </location>
</feature>
<keyword evidence="4" id="KW-1003">Cell membrane</keyword>
<evidence type="ECO:0000256" key="3">
    <source>
        <dbReference type="ARBA" id="ARBA00022449"/>
    </source>
</evidence>
<feature type="transmembrane region" description="Helical" evidence="9">
    <location>
        <begin position="246"/>
        <end position="272"/>
    </location>
</feature>
<feature type="domain" description="Na+/H+ antiporter NhaC-like C-terminal" evidence="10">
    <location>
        <begin position="85"/>
        <end position="223"/>
    </location>
</feature>
<dbReference type="PANTHER" id="PTHR33451">
    <property type="entry name" value="MALATE-2H(+)/NA(+)-LACTATE ANTIPORTER"/>
    <property type="match status" value="1"/>
</dbReference>
<feature type="transmembrane region" description="Helical" evidence="9">
    <location>
        <begin position="333"/>
        <end position="361"/>
    </location>
</feature>
<proteinExistence type="inferred from homology"/>
<feature type="transmembrane region" description="Helical" evidence="9">
    <location>
        <begin position="84"/>
        <end position="107"/>
    </location>
</feature>